<reference evidence="2" key="1">
    <citation type="journal article" date="2023" name="Front. Mar. Sci.">
        <title>A new Merluccius polli reference genome to investigate the effects of global change in West African waters.</title>
        <authorList>
            <person name="Mateo J.L."/>
            <person name="Blanco-Fernandez C."/>
            <person name="Garcia-Vazquez E."/>
            <person name="Machado-Schiaffino G."/>
        </authorList>
    </citation>
    <scope>NUCLEOTIDE SEQUENCE</scope>
    <source>
        <strain evidence="2">C29</strain>
        <tissue evidence="2">Fin</tissue>
    </source>
</reference>
<feature type="region of interest" description="Disordered" evidence="1">
    <location>
        <begin position="35"/>
        <end position="54"/>
    </location>
</feature>
<evidence type="ECO:0000256" key="1">
    <source>
        <dbReference type="SAM" id="MobiDB-lite"/>
    </source>
</evidence>
<dbReference type="EMBL" id="JAOPHQ010005128">
    <property type="protein sequence ID" value="KAK0136758.1"/>
    <property type="molecule type" value="Genomic_DNA"/>
</dbReference>
<accession>A0AA47NTN9</accession>
<dbReference type="Proteomes" id="UP001174136">
    <property type="component" value="Unassembled WGS sequence"/>
</dbReference>
<gene>
    <name evidence="2" type="ORF">N1851_027070</name>
</gene>
<evidence type="ECO:0000313" key="3">
    <source>
        <dbReference type="Proteomes" id="UP001174136"/>
    </source>
</evidence>
<name>A0AA47NTN9_MERPO</name>
<proteinExistence type="predicted"/>
<sequence length="154" mass="16820">MCLLYYSRMLSGILVRGPLSAPSLSEADATDITSVTCDSQDPSVSPEDHMTDQSVTCDSGPVTAADIQAHVSLPDPTLTTMTQTDNTSNTLHSVDQTSLTHWGHSDAQTQVRSRFGRLVNPVNRLIQTMSRQDVVQDKFNVKAVCKSMFRAFAD</sequence>
<dbReference type="AlphaFoldDB" id="A0AA47NTN9"/>
<comment type="caution">
    <text evidence="2">The sequence shown here is derived from an EMBL/GenBank/DDBJ whole genome shotgun (WGS) entry which is preliminary data.</text>
</comment>
<organism evidence="2 3">
    <name type="scientific">Merluccius polli</name>
    <name type="common">Benguela hake</name>
    <name type="synonym">Merluccius cadenati</name>
    <dbReference type="NCBI Taxonomy" id="89951"/>
    <lineage>
        <taxon>Eukaryota</taxon>
        <taxon>Metazoa</taxon>
        <taxon>Chordata</taxon>
        <taxon>Craniata</taxon>
        <taxon>Vertebrata</taxon>
        <taxon>Euteleostomi</taxon>
        <taxon>Actinopterygii</taxon>
        <taxon>Neopterygii</taxon>
        <taxon>Teleostei</taxon>
        <taxon>Neoteleostei</taxon>
        <taxon>Acanthomorphata</taxon>
        <taxon>Zeiogadaria</taxon>
        <taxon>Gadariae</taxon>
        <taxon>Gadiformes</taxon>
        <taxon>Gadoidei</taxon>
        <taxon>Merlucciidae</taxon>
        <taxon>Merluccius</taxon>
    </lineage>
</organism>
<evidence type="ECO:0000313" key="2">
    <source>
        <dbReference type="EMBL" id="KAK0136758.1"/>
    </source>
</evidence>
<keyword evidence="3" id="KW-1185">Reference proteome</keyword>
<protein>
    <submittedName>
        <fullName evidence="2">Uncharacterized protein</fullName>
    </submittedName>
</protein>